<dbReference type="EMBL" id="CAJHJT010000012">
    <property type="protein sequence ID" value="CAD6998218.1"/>
    <property type="molecule type" value="Genomic_DNA"/>
</dbReference>
<gene>
    <name evidence="2" type="ORF">CCAP1982_LOCUS6830</name>
</gene>
<comment type="caution">
    <text evidence="2">The sequence shown here is derived from an EMBL/GenBank/DDBJ whole genome shotgun (WGS) entry which is preliminary data.</text>
</comment>
<protein>
    <submittedName>
        <fullName evidence="2">(Mediterranean fruit fly) hypothetical protein</fullName>
    </submittedName>
</protein>
<dbReference type="AlphaFoldDB" id="A0A811UIS0"/>
<keyword evidence="3" id="KW-1185">Reference proteome</keyword>
<name>A0A811UIS0_CERCA</name>
<evidence type="ECO:0000313" key="3">
    <source>
        <dbReference type="Proteomes" id="UP000606786"/>
    </source>
</evidence>
<feature type="chain" id="PRO_5032443188" evidence="1">
    <location>
        <begin position="23"/>
        <end position="149"/>
    </location>
</feature>
<sequence>MASKYSSAVFVTFLLALSLSNASPISSILQLPATLGNIITNNLMLLNKLPIISQIIGGPTTTTSASILHAPVPSSSSQATTAVGGATETSPGIAAQTSVVVPATAAPVNQAPSTVAAALQPPGGVSEAAVNGDVTATGSSTVAAESPAM</sequence>
<organism evidence="2 3">
    <name type="scientific">Ceratitis capitata</name>
    <name type="common">Mediterranean fruit fly</name>
    <name type="synonym">Tephritis capitata</name>
    <dbReference type="NCBI Taxonomy" id="7213"/>
    <lineage>
        <taxon>Eukaryota</taxon>
        <taxon>Metazoa</taxon>
        <taxon>Ecdysozoa</taxon>
        <taxon>Arthropoda</taxon>
        <taxon>Hexapoda</taxon>
        <taxon>Insecta</taxon>
        <taxon>Pterygota</taxon>
        <taxon>Neoptera</taxon>
        <taxon>Endopterygota</taxon>
        <taxon>Diptera</taxon>
        <taxon>Brachycera</taxon>
        <taxon>Muscomorpha</taxon>
        <taxon>Tephritoidea</taxon>
        <taxon>Tephritidae</taxon>
        <taxon>Ceratitis</taxon>
        <taxon>Ceratitis</taxon>
    </lineage>
</organism>
<proteinExistence type="predicted"/>
<reference evidence="2" key="1">
    <citation type="submission" date="2020-11" db="EMBL/GenBank/DDBJ databases">
        <authorList>
            <person name="Whitehead M."/>
        </authorList>
    </citation>
    <scope>NUCLEOTIDE SEQUENCE</scope>
    <source>
        <strain evidence="2">EGII</strain>
    </source>
</reference>
<dbReference type="Proteomes" id="UP000606786">
    <property type="component" value="Unassembled WGS sequence"/>
</dbReference>
<evidence type="ECO:0000256" key="1">
    <source>
        <dbReference type="SAM" id="SignalP"/>
    </source>
</evidence>
<accession>A0A811UIS0</accession>
<dbReference type="KEGG" id="ccat:101454281"/>
<keyword evidence="1" id="KW-0732">Signal</keyword>
<evidence type="ECO:0000313" key="2">
    <source>
        <dbReference type="EMBL" id="CAD6998218.1"/>
    </source>
</evidence>
<feature type="signal peptide" evidence="1">
    <location>
        <begin position="1"/>
        <end position="22"/>
    </location>
</feature>